<dbReference type="PIRSF" id="PIRSF001438">
    <property type="entry name" value="4pyrrol_synth_OHMeBilane_synth"/>
    <property type="match status" value="1"/>
</dbReference>
<dbReference type="GO" id="GO:0006782">
    <property type="term" value="P:protoporphyrinogen IX biosynthetic process"/>
    <property type="evidence" value="ECO:0007669"/>
    <property type="project" value="UniProtKB-UniRule"/>
</dbReference>
<comment type="subunit">
    <text evidence="4 9">Monomer.</text>
</comment>
<accession>A0A395M413</accession>
<evidence type="ECO:0000256" key="7">
    <source>
        <dbReference type="ARBA" id="ARBA00023244"/>
    </source>
</evidence>
<dbReference type="InterPro" id="IPR022418">
    <property type="entry name" value="Porphobilinogen_deaminase_C"/>
</dbReference>
<dbReference type="GO" id="GO:0004418">
    <property type="term" value="F:hydroxymethylbilane synthase activity"/>
    <property type="evidence" value="ECO:0007669"/>
    <property type="project" value="UniProtKB-UniRule"/>
</dbReference>
<evidence type="ECO:0000256" key="4">
    <source>
        <dbReference type="ARBA" id="ARBA00011245"/>
    </source>
</evidence>
<evidence type="ECO:0000259" key="10">
    <source>
        <dbReference type="Pfam" id="PF01379"/>
    </source>
</evidence>
<evidence type="ECO:0000256" key="2">
    <source>
        <dbReference type="ARBA" id="ARBA00004735"/>
    </source>
</evidence>
<dbReference type="FunFam" id="3.40.190.10:FF:000004">
    <property type="entry name" value="Porphobilinogen deaminase"/>
    <property type="match status" value="1"/>
</dbReference>
<dbReference type="HAMAP" id="MF_00260">
    <property type="entry name" value="Porphobil_deam"/>
    <property type="match status" value="1"/>
</dbReference>
<evidence type="ECO:0000256" key="1">
    <source>
        <dbReference type="ARBA" id="ARBA00002869"/>
    </source>
</evidence>
<dbReference type="Pfam" id="PF03900">
    <property type="entry name" value="Porphobil_deamC"/>
    <property type="match status" value="1"/>
</dbReference>
<dbReference type="InterPro" id="IPR000860">
    <property type="entry name" value="HemC"/>
</dbReference>
<name>A0A395M413_9BACT</name>
<evidence type="ECO:0000256" key="9">
    <source>
        <dbReference type="HAMAP-Rule" id="MF_00260"/>
    </source>
</evidence>
<comment type="similarity">
    <text evidence="3 9">Belongs to the HMBS family.</text>
</comment>
<dbReference type="EMBL" id="PHFL01000014">
    <property type="protein sequence ID" value="RFM24968.1"/>
    <property type="molecule type" value="Genomic_DNA"/>
</dbReference>
<feature type="domain" description="Porphobilinogen deaminase C-terminal" evidence="11">
    <location>
        <begin position="234"/>
        <end position="311"/>
    </location>
</feature>
<dbReference type="InterPro" id="IPR022417">
    <property type="entry name" value="Porphobilin_deaminase_N"/>
</dbReference>
<evidence type="ECO:0000256" key="8">
    <source>
        <dbReference type="ARBA" id="ARBA00048169"/>
    </source>
</evidence>
<feature type="modified residue" description="S-(dipyrrolylmethanemethyl)cysteine" evidence="9">
    <location>
        <position position="250"/>
    </location>
</feature>
<dbReference type="InterPro" id="IPR022419">
    <property type="entry name" value="Porphobilin_deaminase_cofac_BS"/>
</dbReference>
<dbReference type="SUPFAM" id="SSF54782">
    <property type="entry name" value="Porphobilinogen deaminase (hydroxymethylbilane synthase), C-terminal domain"/>
    <property type="match status" value="1"/>
</dbReference>
<dbReference type="Pfam" id="PF01379">
    <property type="entry name" value="Porphobil_deam"/>
    <property type="match status" value="1"/>
</dbReference>
<protein>
    <recommendedName>
        <fullName evidence="9">Porphobilinogen deaminase</fullName>
        <shortName evidence="9">PBG</shortName>
        <ecNumber evidence="9">2.5.1.61</ecNumber>
    </recommendedName>
    <alternativeName>
        <fullName evidence="9">Hydroxymethylbilane synthase</fullName>
        <shortName evidence="9">HMBS</shortName>
    </alternativeName>
    <alternativeName>
        <fullName evidence="9">Pre-uroporphyrinogen synthase</fullName>
    </alternativeName>
</protein>
<comment type="caution">
    <text evidence="12">The sequence shown here is derived from an EMBL/GenBank/DDBJ whole genome shotgun (WGS) entry which is preliminary data.</text>
</comment>
<gene>
    <name evidence="9" type="primary">hemC</name>
    <name evidence="12" type="ORF">D0433_03440</name>
</gene>
<evidence type="ECO:0000313" key="12">
    <source>
        <dbReference type="EMBL" id="RFM24968.1"/>
    </source>
</evidence>
<evidence type="ECO:0000256" key="3">
    <source>
        <dbReference type="ARBA" id="ARBA00005638"/>
    </source>
</evidence>
<sequence>MKPSIVIGTRSSPLALWQTEFVRSALLRQFPHLRFEIRTIKTKGDKILDSPLSKIGDKGLFTREIEQALLAGEIDLAVHSLKDLPTQVPEGLMIAAITAREDTRDVLISNDGYTLRTLPVGARIATGSLRRRAQLLALRPDLETCDMRGNLHTRFKKFDERHALSHEHPEHLDGMLLAFAGVHRLGLDERISQVISHDEILPAVGQGALAIEIRIDDDAMRALVASLNDPDTELCTKAERSLLRHLEGGCQIPIGAYASLIDEHLTLSAFIGTVDGKRYLRSSLSCILAGDFPARLKRAEQLGMELGETLLANGGRDILSSIRS</sequence>
<dbReference type="FunFam" id="3.40.190.10:FF:000005">
    <property type="entry name" value="Porphobilinogen deaminase"/>
    <property type="match status" value="1"/>
</dbReference>
<organism evidence="12 13">
    <name type="scientific">Candidatus Thermochlorobacter aerophilus</name>
    <dbReference type="NCBI Taxonomy" id="1868324"/>
    <lineage>
        <taxon>Bacteria</taxon>
        <taxon>Pseudomonadati</taxon>
        <taxon>Chlorobiota</taxon>
        <taxon>Chlorobiia</taxon>
        <taxon>Chlorobiales</taxon>
        <taxon>Candidatus Thermochlorobacteriaceae</taxon>
        <taxon>Candidatus Thermochlorobacter</taxon>
    </lineage>
</organism>
<comment type="miscellaneous">
    <text evidence="9">The porphobilinogen subunits are added to the dipyrromethane group.</text>
</comment>
<comment type="pathway">
    <text evidence="2">Porphyrin-containing compound metabolism; protoporphyrin-IX biosynthesis; coproporphyrinogen-III from 5-aminolevulinate: step 2/4.</text>
</comment>
<keyword evidence="6" id="KW-0149">Chlorophyll biosynthesis</keyword>
<dbReference type="EC" id="2.5.1.61" evidence="9"/>
<dbReference type="Gene3D" id="3.40.190.10">
    <property type="entry name" value="Periplasmic binding protein-like II"/>
    <property type="match status" value="2"/>
</dbReference>
<dbReference type="AlphaFoldDB" id="A0A395M413"/>
<proteinExistence type="inferred from homology"/>
<dbReference type="PROSITE" id="PS00533">
    <property type="entry name" value="PORPHOBILINOGEN_DEAM"/>
    <property type="match status" value="1"/>
</dbReference>
<dbReference type="GO" id="GO:0015995">
    <property type="term" value="P:chlorophyll biosynthetic process"/>
    <property type="evidence" value="ECO:0007669"/>
    <property type="project" value="UniProtKB-KW"/>
</dbReference>
<evidence type="ECO:0000256" key="6">
    <source>
        <dbReference type="ARBA" id="ARBA00023171"/>
    </source>
</evidence>
<dbReference type="InterPro" id="IPR036803">
    <property type="entry name" value="Porphobilinogen_deaminase_C_sf"/>
</dbReference>
<comment type="cofactor">
    <cofactor evidence="9">
        <name>dipyrromethane</name>
        <dbReference type="ChEBI" id="CHEBI:60342"/>
    </cofactor>
    <text evidence="9">Binds 1 dipyrromethane group covalently.</text>
</comment>
<reference evidence="12 13" key="1">
    <citation type="journal article" date="2011" name="ISME J.">
        <title>Community ecology of hot spring cyanobacterial mats: predominant populations and their functional potential.</title>
        <authorList>
            <person name="Klatt C.G."/>
            <person name="Wood J.M."/>
            <person name="Rusch D.B."/>
            <person name="Bateson M.M."/>
            <person name="Hamamura N."/>
            <person name="Heidelberg J.F."/>
            <person name="Grossman A.R."/>
            <person name="Bhaya D."/>
            <person name="Cohan F.M."/>
            <person name="Kuhl M."/>
            <person name="Bryant D.A."/>
            <person name="Ward D.M."/>
        </authorList>
    </citation>
    <scope>NUCLEOTIDE SEQUENCE [LARGE SCALE GENOMIC DNA]</scope>
    <source>
        <strain evidence="12">OS</strain>
    </source>
</reference>
<evidence type="ECO:0000256" key="5">
    <source>
        <dbReference type="ARBA" id="ARBA00022679"/>
    </source>
</evidence>
<feature type="domain" description="Porphobilinogen deaminase N-terminal" evidence="10">
    <location>
        <begin position="5"/>
        <end position="221"/>
    </location>
</feature>
<evidence type="ECO:0000259" key="11">
    <source>
        <dbReference type="Pfam" id="PF03900"/>
    </source>
</evidence>
<dbReference type="Gene3D" id="3.30.160.40">
    <property type="entry name" value="Porphobilinogen deaminase, C-terminal domain"/>
    <property type="match status" value="1"/>
</dbReference>
<dbReference type="CDD" id="cd13646">
    <property type="entry name" value="PBP2_EcHMBS_like"/>
    <property type="match status" value="1"/>
</dbReference>
<dbReference type="PRINTS" id="PR00151">
    <property type="entry name" value="PORPHBDMNASE"/>
</dbReference>
<dbReference type="PANTHER" id="PTHR11557">
    <property type="entry name" value="PORPHOBILINOGEN DEAMINASE"/>
    <property type="match status" value="1"/>
</dbReference>
<evidence type="ECO:0000313" key="13">
    <source>
        <dbReference type="Proteomes" id="UP000266389"/>
    </source>
</evidence>
<dbReference type="NCBIfam" id="TIGR00212">
    <property type="entry name" value="hemC"/>
    <property type="match status" value="1"/>
</dbReference>
<dbReference type="PANTHER" id="PTHR11557:SF0">
    <property type="entry name" value="PORPHOBILINOGEN DEAMINASE"/>
    <property type="match status" value="1"/>
</dbReference>
<dbReference type="SUPFAM" id="SSF53850">
    <property type="entry name" value="Periplasmic binding protein-like II"/>
    <property type="match status" value="1"/>
</dbReference>
<keyword evidence="5 9" id="KW-0808">Transferase</keyword>
<keyword evidence="7 9" id="KW-0627">Porphyrin biosynthesis</keyword>
<dbReference type="GO" id="GO:0005737">
    <property type="term" value="C:cytoplasm"/>
    <property type="evidence" value="ECO:0007669"/>
    <property type="project" value="UniProtKB-UniRule"/>
</dbReference>
<comment type="function">
    <text evidence="1 9">Tetrapolymerization of the monopyrrole PBG into the hydroxymethylbilane pre-uroporphyrinogen in several discrete steps.</text>
</comment>
<dbReference type="Proteomes" id="UP000266389">
    <property type="component" value="Unassembled WGS sequence"/>
</dbReference>
<comment type="catalytic activity">
    <reaction evidence="8 9">
        <text>4 porphobilinogen + H2O = hydroxymethylbilane + 4 NH4(+)</text>
        <dbReference type="Rhea" id="RHEA:13185"/>
        <dbReference type="ChEBI" id="CHEBI:15377"/>
        <dbReference type="ChEBI" id="CHEBI:28938"/>
        <dbReference type="ChEBI" id="CHEBI:57845"/>
        <dbReference type="ChEBI" id="CHEBI:58126"/>
        <dbReference type="EC" id="2.5.1.61"/>
    </reaction>
</comment>